<reference evidence="6 7" key="1">
    <citation type="submission" date="2019-03" db="EMBL/GenBank/DDBJ databases">
        <title>Genomic Encyclopedia of Type Strains, Phase IV (KMG-IV): sequencing the most valuable type-strain genomes for metagenomic binning, comparative biology and taxonomic classification.</title>
        <authorList>
            <person name="Goeker M."/>
        </authorList>
    </citation>
    <scope>NUCLEOTIDE SEQUENCE [LARGE SCALE GENOMIC DNA]</scope>
    <source>
        <strain evidence="6 7">DSM 21944</strain>
    </source>
</reference>
<dbReference type="InterPro" id="IPR014940">
    <property type="entry name" value="BAAT_C"/>
</dbReference>
<accession>A0A4S3KU79</accession>
<evidence type="ECO:0000313" key="7">
    <source>
        <dbReference type="Proteomes" id="UP000294599"/>
    </source>
</evidence>
<evidence type="ECO:0000259" key="5">
    <source>
        <dbReference type="Pfam" id="PF08840"/>
    </source>
</evidence>
<dbReference type="PROSITE" id="PS51257">
    <property type="entry name" value="PROKAR_LIPOPROTEIN"/>
    <property type="match status" value="1"/>
</dbReference>
<evidence type="ECO:0000256" key="1">
    <source>
        <dbReference type="ARBA" id="ARBA00006538"/>
    </source>
</evidence>
<evidence type="ECO:0000256" key="3">
    <source>
        <dbReference type="SAM" id="SignalP"/>
    </source>
</evidence>
<dbReference type="InterPro" id="IPR016662">
    <property type="entry name" value="Acyl-CoA_thioEstase_long-chain"/>
</dbReference>
<dbReference type="Pfam" id="PF04775">
    <property type="entry name" value="Bile_Hydr_Trans"/>
    <property type="match status" value="1"/>
</dbReference>
<feature type="active site" description="Charge relay system" evidence="2">
    <location>
        <position position="405"/>
    </location>
</feature>
<keyword evidence="3" id="KW-0732">Signal</keyword>
<feature type="chain" id="PRO_5030100263" evidence="3">
    <location>
        <begin position="25"/>
        <end position="463"/>
    </location>
</feature>
<dbReference type="GO" id="GO:0047617">
    <property type="term" value="F:fatty acyl-CoA hydrolase activity"/>
    <property type="evidence" value="ECO:0007669"/>
    <property type="project" value="TreeGrafter"/>
</dbReference>
<dbReference type="InterPro" id="IPR042490">
    <property type="entry name" value="Thio_Ohase/BAAT_N"/>
</dbReference>
<dbReference type="PANTHER" id="PTHR10824">
    <property type="entry name" value="ACYL-COENZYME A THIOESTERASE-RELATED"/>
    <property type="match status" value="1"/>
</dbReference>
<dbReference type="InterPro" id="IPR006862">
    <property type="entry name" value="Thio_Ohase/aa_AcTrfase"/>
</dbReference>
<dbReference type="PANTHER" id="PTHR10824:SF4">
    <property type="entry name" value="ACYL-COENZYME A THIOESTERASE 1-LIKE"/>
    <property type="match status" value="1"/>
</dbReference>
<keyword evidence="6" id="KW-0808">Transferase</keyword>
<feature type="active site" description="Charge relay system" evidence="2">
    <location>
        <position position="260"/>
    </location>
</feature>
<dbReference type="SUPFAM" id="SSF53474">
    <property type="entry name" value="alpha/beta-Hydrolases"/>
    <property type="match status" value="1"/>
</dbReference>
<organism evidence="6 7">
    <name type="scientific">Pseudofulvimonas gallinarii</name>
    <dbReference type="NCBI Taxonomy" id="634155"/>
    <lineage>
        <taxon>Bacteria</taxon>
        <taxon>Pseudomonadati</taxon>
        <taxon>Pseudomonadota</taxon>
        <taxon>Gammaproteobacteria</taxon>
        <taxon>Lysobacterales</taxon>
        <taxon>Rhodanobacteraceae</taxon>
        <taxon>Pseudofulvimonas</taxon>
    </lineage>
</organism>
<evidence type="ECO:0000256" key="2">
    <source>
        <dbReference type="PIRSR" id="PIRSR016521-1"/>
    </source>
</evidence>
<evidence type="ECO:0000259" key="4">
    <source>
        <dbReference type="Pfam" id="PF04775"/>
    </source>
</evidence>
<dbReference type="OrthoDB" id="9771666at2"/>
<gene>
    <name evidence="6" type="ORF">EDC25_11832</name>
</gene>
<feature type="domain" description="BAAT/Acyl-CoA thioester hydrolase C-terminal" evidence="5">
    <location>
        <begin position="237"/>
        <end position="452"/>
    </location>
</feature>
<feature type="active site" description="Charge relay system" evidence="2">
    <location>
        <position position="372"/>
    </location>
</feature>
<comment type="similarity">
    <text evidence="1">Belongs to the C/M/P thioester hydrolase family.</text>
</comment>
<keyword evidence="7" id="KW-1185">Reference proteome</keyword>
<protein>
    <submittedName>
        <fullName evidence="6">Acyl-CoA thioester hydrolase/bile acid acetyltransferase-like protein</fullName>
    </submittedName>
</protein>
<feature type="domain" description="Acyl-CoA thioester hydrolase/bile acid-CoA amino acid N-acetyltransferase" evidence="4">
    <location>
        <begin position="39"/>
        <end position="121"/>
    </location>
</feature>
<dbReference type="Pfam" id="PF08840">
    <property type="entry name" value="BAAT_C"/>
    <property type="match status" value="1"/>
</dbReference>
<dbReference type="GO" id="GO:0016740">
    <property type="term" value="F:transferase activity"/>
    <property type="evidence" value="ECO:0007669"/>
    <property type="project" value="UniProtKB-KW"/>
</dbReference>
<keyword evidence="6" id="KW-0378">Hydrolase</keyword>
<feature type="signal peptide" evidence="3">
    <location>
        <begin position="1"/>
        <end position="24"/>
    </location>
</feature>
<dbReference type="InterPro" id="IPR029058">
    <property type="entry name" value="AB_hydrolase_fold"/>
</dbReference>
<proteinExistence type="inferred from homology"/>
<dbReference type="RefSeq" id="WP_123522790.1">
    <property type="nucleotide sequence ID" value="NZ_JBHLWF010000011.1"/>
</dbReference>
<dbReference type="GO" id="GO:0006631">
    <property type="term" value="P:fatty acid metabolic process"/>
    <property type="evidence" value="ECO:0007669"/>
    <property type="project" value="TreeGrafter"/>
</dbReference>
<dbReference type="AlphaFoldDB" id="A0A4S3KU79"/>
<evidence type="ECO:0000313" key="6">
    <source>
        <dbReference type="EMBL" id="TCS95343.1"/>
    </source>
</evidence>
<comment type="caution">
    <text evidence="6">The sequence shown here is derived from an EMBL/GenBank/DDBJ whole genome shotgun (WGS) entry which is preliminary data.</text>
</comment>
<dbReference type="EMBL" id="SMAF01000018">
    <property type="protein sequence ID" value="TCS95343.1"/>
    <property type="molecule type" value="Genomic_DNA"/>
</dbReference>
<sequence>MAVRFPIRCSVLPIALLACANLHAQRIEVRPETILSGDEVQIVLKQFPRDARIEVRAERALSPWQPGAKAALYRSQAQFQTSAAGSLDLSTATPVEGSYAVADVRGLAWSMQPTGEQAPGDWPTNRLHFKALVEGEVVAEASLTIHSARDDVVVEEIGDAFPGAVFAHVPGKARRPAIIVLGGSEGYDWVARGMSPQLASHGFAVLGLPYHAPAFIQRRDLDMLPKSFTDIPVDRLQSAYEWLRRRDDVDADRIGLYGVSKGAEFSLIAATRMDWIDAVAAIVPSDVVWEGFGAMGVAPGTRSSFSWHGEPLPFVPYDNIQAEFSAMGSGSGAVLRRPHDHGRAANTQRAIAARIPVETYRGALLVAGGMLDAVWASGPMAQSIAERRAEAGLETTTLVFWGAGHALTGDGWSPTTQLDAGPMSMGGLPADTAQAQAATWRATLEFFKAHLAPPAPQPVVAKP</sequence>
<dbReference type="Gene3D" id="2.60.40.2240">
    <property type="entry name" value="Acyl-CoA thioester hydrolase/BAAT N-terminal domain"/>
    <property type="match status" value="1"/>
</dbReference>
<dbReference type="Proteomes" id="UP000294599">
    <property type="component" value="Unassembled WGS sequence"/>
</dbReference>
<name>A0A4S3KU79_9GAMM</name>
<dbReference type="PIRSF" id="PIRSF016521">
    <property type="entry name" value="Acyl-CoA_hydro"/>
    <property type="match status" value="1"/>
</dbReference>
<dbReference type="GO" id="GO:0006637">
    <property type="term" value="P:acyl-CoA metabolic process"/>
    <property type="evidence" value="ECO:0007669"/>
    <property type="project" value="InterPro"/>
</dbReference>
<dbReference type="Gene3D" id="3.40.50.1820">
    <property type="entry name" value="alpha/beta hydrolase"/>
    <property type="match status" value="1"/>
</dbReference>